<gene>
    <name evidence="1" type="ORF">IQ241_19140</name>
</gene>
<protein>
    <submittedName>
        <fullName evidence="1">Uncharacterized protein</fullName>
    </submittedName>
</protein>
<comment type="caution">
    <text evidence="1">The sequence shown here is derived from an EMBL/GenBank/DDBJ whole genome shotgun (WGS) entry which is preliminary data.</text>
</comment>
<evidence type="ECO:0000313" key="2">
    <source>
        <dbReference type="Proteomes" id="UP000636505"/>
    </source>
</evidence>
<dbReference type="Proteomes" id="UP000636505">
    <property type="component" value="Unassembled WGS sequence"/>
</dbReference>
<dbReference type="RefSeq" id="WP_193910301.1">
    <property type="nucleotide sequence ID" value="NZ_JADEXG010000054.1"/>
</dbReference>
<dbReference type="AlphaFoldDB" id="A0A8J7DMU6"/>
<organism evidence="1 2">
    <name type="scientific">Vasconcelosia minhoensis LEGE 07310</name>
    <dbReference type="NCBI Taxonomy" id="915328"/>
    <lineage>
        <taxon>Bacteria</taxon>
        <taxon>Bacillati</taxon>
        <taxon>Cyanobacteriota</taxon>
        <taxon>Cyanophyceae</taxon>
        <taxon>Nodosilineales</taxon>
        <taxon>Cymatolegaceae</taxon>
        <taxon>Vasconcelosia</taxon>
        <taxon>Vasconcelosia minhoensis</taxon>
    </lineage>
</organism>
<keyword evidence="2" id="KW-1185">Reference proteome</keyword>
<dbReference type="EMBL" id="JADEXG010000054">
    <property type="protein sequence ID" value="MBE9079386.1"/>
    <property type="molecule type" value="Genomic_DNA"/>
</dbReference>
<accession>A0A8J7DMU6</accession>
<evidence type="ECO:0000313" key="1">
    <source>
        <dbReference type="EMBL" id="MBE9079386.1"/>
    </source>
</evidence>
<proteinExistence type="predicted"/>
<name>A0A8J7DMU6_9CYAN</name>
<reference evidence="1" key="1">
    <citation type="submission" date="2020-10" db="EMBL/GenBank/DDBJ databases">
        <authorList>
            <person name="Castelo-Branco R."/>
            <person name="Eusebio N."/>
            <person name="Adriana R."/>
            <person name="Vieira A."/>
            <person name="Brugerolle De Fraissinette N."/>
            <person name="Rezende De Castro R."/>
            <person name="Schneider M.P."/>
            <person name="Vasconcelos V."/>
            <person name="Leao P.N."/>
        </authorList>
    </citation>
    <scope>NUCLEOTIDE SEQUENCE</scope>
    <source>
        <strain evidence="1">LEGE 07310</strain>
    </source>
</reference>
<sequence>MAQLIANERVDDIPLLLSQMGQLKLSELADEHFERHGNWQGLSLGKALLHKSFDRQL</sequence>